<dbReference type="EMBL" id="KV419473">
    <property type="protein sequence ID" value="KZS86691.1"/>
    <property type="molecule type" value="Genomic_DNA"/>
</dbReference>
<accession>A0A164MGI9</accession>
<protein>
    <submittedName>
        <fullName evidence="1">Uncharacterized protein</fullName>
    </submittedName>
</protein>
<evidence type="ECO:0000313" key="2">
    <source>
        <dbReference type="Proteomes" id="UP000076722"/>
    </source>
</evidence>
<sequence length="211" mass="24286">MTKNNVHRERLDRIAQSASSMEEVRDFRDGSIGLIHNRVLEQDALSHAYDSTSIIFHLKFRSPSHSECCKTRENLDTKALTKKFVAIPPAFPYTATQGQTTSLNNSAVRELCLGIYDLKTYARKITLFAFASTQHSQHVYLKIVNKIPFKSQELFRTTRRFKQLEDHVRNELDVERGCGCDAAERIQCNFSYLVYAERKTLIHVRNRADGT</sequence>
<name>A0A164MGI9_9AGAM</name>
<organism evidence="1 2">
    <name type="scientific">Sistotremastrum niveocremeum HHB9708</name>
    <dbReference type="NCBI Taxonomy" id="1314777"/>
    <lineage>
        <taxon>Eukaryota</taxon>
        <taxon>Fungi</taxon>
        <taxon>Dikarya</taxon>
        <taxon>Basidiomycota</taxon>
        <taxon>Agaricomycotina</taxon>
        <taxon>Agaricomycetes</taxon>
        <taxon>Sistotremastrales</taxon>
        <taxon>Sistotremastraceae</taxon>
        <taxon>Sertulicium</taxon>
        <taxon>Sertulicium niveocremeum</taxon>
    </lineage>
</organism>
<dbReference type="Proteomes" id="UP000076722">
    <property type="component" value="Unassembled WGS sequence"/>
</dbReference>
<evidence type="ECO:0000313" key="1">
    <source>
        <dbReference type="EMBL" id="KZS86691.1"/>
    </source>
</evidence>
<reference evidence="1 2" key="1">
    <citation type="journal article" date="2016" name="Mol. Biol. Evol.">
        <title>Comparative Genomics of Early-Diverging Mushroom-Forming Fungi Provides Insights into the Origins of Lignocellulose Decay Capabilities.</title>
        <authorList>
            <person name="Nagy L.G."/>
            <person name="Riley R."/>
            <person name="Tritt A."/>
            <person name="Adam C."/>
            <person name="Daum C."/>
            <person name="Floudas D."/>
            <person name="Sun H."/>
            <person name="Yadav J.S."/>
            <person name="Pangilinan J."/>
            <person name="Larsson K.H."/>
            <person name="Matsuura K."/>
            <person name="Barry K."/>
            <person name="Labutti K."/>
            <person name="Kuo R."/>
            <person name="Ohm R.A."/>
            <person name="Bhattacharya S.S."/>
            <person name="Shirouzu T."/>
            <person name="Yoshinaga Y."/>
            <person name="Martin F.M."/>
            <person name="Grigoriev I.V."/>
            <person name="Hibbett D.S."/>
        </authorList>
    </citation>
    <scope>NUCLEOTIDE SEQUENCE [LARGE SCALE GENOMIC DNA]</scope>
    <source>
        <strain evidence="1 2">HHB9708</strain>
    </source>
</reference>
<proteinExistence type="predicted"/>
<gene>
    <name evidence="1" type="ORF">SISNIDRAFT_471567</name>
</gene>
<dbReference type="AlphaFoldDB" id="A0A164MGI9"/>
<keyword evidence="2" id="KW-1185">Reference proteome</keyword>